<sequence length="223" mass="24669">MTFFERLITETLEGQATLAAVPQIQDGLAGRISRETYIAYLTEAYHHVCHTVPLMQAAKAGLDDAHAHFREALDEYIAEETGHEAWILNDIRHCGGDAEAVRRGPPRPATQAMVDYAYDYIARINPMGFFGMVLVLEGTSVQLATQGASAVAKSLHLGPECFSYLTSHGSLDQEHLVFFQKLMDQVDDPADQSAIIEVAKGIFDRFAEVFRAIPHDRELAHAV</sequence>
<dbReference type="Proteomes" id="UP000622580">
    <property type="component" value="Unassembled WGS sequence"/>
</dbReference>
<proteinExistence type="predicted"/>
<dbReference type="Gene3D" id="1.20.910.10">
    <property type="entry name" value="Heme oxygenase-like"/>
    <property type="match status" value="1"/>
</dbReference>
<comment type="caution">
    <text evidence="1">The sequence shown here is derived from an EMBL/GenBank/DDBJ whole genome shotgun (WGS) entry which is preliminary data.</text>
</comment>
<dbReference type="AlphaFoldDB" id="A0A941HV31"/>
<protein>
    <submittedName>
        <fullName evidence="1">Iron-containing redox enzyme family protein</fullName>
    </submittedName>
</protein>
<dbReference type="RefSeq" id="WP_215338587.1">
    <property type="nucleotide sequence ID" value="NZ_JAGSGD010000001.1"/>
</dbReference>
<reference evidence="1" key="1">
    <citation type="submission" date="2021-04" db="EMBL/GenBank/DDBJ databases">
        <title>Draft genome assembly of strain Phenylobacterium sp. 20VBR1 using MiniION and Illumina platforms.</title>
        <authorList>
            <person name="Thomas F.A."/>
            <person name="Krishnan K.P."/>
            <person name="Sinha R.K."/>
        </authorList>
    </citation>
    <scope>NUCLEOTIDE SEQUENCE</scope>
    <source>
        <strain evidence="1">20VBR1</strain>
    </source>
</reference>
<dbReference type="Pfam" id="PF14518">
    <property type="entry name" value="Haem_oxygenas_2"/>
    <property type="match status" value="1"/>
</dbReference>
<dbReference type="InterPro" id="IPR016084">
    <property type="entry name" value="Haem_Oase-like_multi-hlx"/>
</dbReference>
<gene>
    <name evidence="1" type="ORF">JKL49_04830</name>
</gene>
<dbReference type="SMART" id="SM01236">
    <property type="entry name" value="Haem_oxygenase_2"/>
    <property type="match status" value="1"/>
</dbReference>
<dbReference type="EMBL" id="JAGSGD010000001">
    <property type="protein sequence ID" value="MBR7618706.1"/>
    <property type="molecule type" value="Genomic_DNA"/>
</dbReference>
<name>A0A941HV31_9CAUL</name>
<evidence type="ECO:0000313" key="2">
    <source>
        <dbReference type="Proteomes" id="UP000622580"/>
    </source>
</evidence>
<keyword evidence="2" id="KW-1185">Reference proteome</keyword>
<accession>A0A941HV31</accession>
<dbReference type="SUPFAM" id="SSF48613">
    <property type="entry name" value="Heme oxygenase-like"/>
    <property type="match status" value="1"/>
</dbReference>
<evidence type="ECO:0000313" key="1">
    <source>
        <dbReference type="EMBL" id="MBR7618706.1"/>
    </source>
</evidence>
<organism evidence="1 2">
    <name type="scientific">Phenylobacterium glaciei</name>
    <dbReference type="NCBI Taxonomy" id="2803784"/>
    <lineage>
        <taxon>Bacteria</taxon>
        <taxon>Pseudomonadati</taxon>
        <taxon>Pseudomonadota</taxon>
        <taxon>Alphaproteobacteria</taxon>
        <taxon>Caulobacterales</taxon>
        <taxon>Caulobacteraceae</taxon>
        <taxon>Phenylobacterium</taxon>
    </lineage>
</organism>